<sequence>MAVEQGAWIFRPDTGDGASAVVDRRQAVDQLIASACCTIAVRVDIFSCFAQGKPWDRARHTSAVTVAPDGLSTGLQGGRRCGILDDTIVDHGLRGGKTRSEAHALTRYKNLRPGGDRHALTRKHRIVNRNITQCYATSVDDQEAVANRLTRIHRSVAVDIIQAGGLFKHQFRRLIRRYSL</sequence>
<dbReference type="EMBL" id="AJXZ01000031">
    <property type="protein sequence ID" value="EIM74270.1"/>
    <property type="molecule type" value="Genomic_DNA"/>
</dbReference>
<dbReference type="AlphaFoldDB" id="I5BXG8"/>
<comment type="caution">
    <text evidence="1">The sequence shown here is derived from an EMBL/GenBank/DDBJ whole genome shotgun (WGS) entry which is preliminary data.</text>
</comment>
<accession>I5BXG8</accession>
<dbReference type="Proteomes" id="UP000004622">
    <property type="component" value="Unassembled WGS sequence"/>
</dbReference>
<evidence type="ECO:0000313" key="1">
    <source>
        <dbReference type="EMBL" id="EIM74270.1"/>
    </source>
</evidence>
<protein>
    <submittedName>
        <fullName evidence="1">Uncharacterized protein</fullName>
    </submittedName>
</protein>
<proteinExistence type="predicted"/>
<name>I5BXG8_9HYPH</name>
<evidence type="ECO:0000313" key="2">
    <source>
        <dbReference type="Proteomes" id="UP000004622"/>
    </source>
</evidence>
<gene>
    <name evidence="1" type="ORF">A33O_12874</name>
</gene>
<reference evidence="1 2" key="1">
    <citation type="journal article" date="2012" name="J. Bacteriol.">
        <title>Genome Sequence of Nitratireductor aquibiodomus Strain RA22.</title>
        <authorList>
            <person name="Singh A."/>
            <person name="Jangir P.K."/>
            <person name="Kumari C."/>
            <person name="Sharma R."/>
        </authorList>
    </citation>
    <scope>NUCLEOTIDE SEQUENCE [LARGE SCALE GENOMIC DNA]</scope>
    <source>
        <strain evidence="1 2">RA22</strain>
    </source>
</reference>
<dbReference type="RefSeq" id="WP_007008968.1">
    <property type="nucleotide sequence ID" value="NZ_AJXZ01000031.1"/>
</dbReference>
<organism evidence="1 2">
    <name type="scientific">Nitratireductor aquibiodomus RA22</name>
    <dbReference type="NCBI Taxonomy" id="1189611"/>
    <lineage>
        <taxon>Bacteria</taxon>
        <taxon>Pseudomonadati</taxon>
        <taxon>Pseudomonadota</taxon>
        <taxon>Alphaproteobacteria</taxon>
        <taxon>Hyphomicrobiales</taxon>
        <taxon>Phyllobacteriaceae</taxon>
        <taxon>Nitratireductor</taxon>
    </lineage>
</organism>